<dbReference type="InterPro" id="IPR003812">
    <property type="entry name" value="Fido"/>
</dbReference>
<dbReference type="AlphaFoldDB" id="A0A1X1YBY1"/>
<dbReference type="RefSeq" id="WP_085266183.1">
    <property type="nucleotide sequence ID" value="NZ_LQPG01000035.1"/>
</dbReference>
<accession>A0A1X1YBY1</accession>
<sequence length="126" mass="13504">MTELPIGIDDLVEINRGVTGGIAHVTDRGSLESALARPFHTFDGAPLHPTVAGQAGALLEGIVAAHGFSDGNKRTAWIATKTYLRLQGFRPLKVRDVVAADFVEGVAMHQYRGAEVAVWIAENLFP</sequence>
<dbReference type="STRING" id="1108812.AWC16_19275"/>
<protein>
    <recommendedName>
        <fullName evidence="1">Fido domain-containing protein</fullName>
    </recommendedName>
</protein>
<reference evidence="2 3" key="1">
    <citation type="submission" date="2016-01" db="EMBL/GenBank/DDBJ databases">
        <title>The new phylogeny of the genus Mycobacterium.</title>
        <authorList>
            <person name="Tarcisio F."/>
            <person name="Conor M."/>
            <person name="Antonella G."/>
            <person name="Elisabetta G."/>
            <person name="Giulia F.S."/>
            <person name="Sara T."/>
            <person name="Anna F."/>
            <person name="Clotilde B."/>
            <person name="Roberto B."/>
            <person name="Veronica D.S."/>
            <person name="Fabio R."/>
            <person name="Monica P."/>
            <person name="Olivier J."/>
            <person name="Enrico T."/>
            <person name="Nicola S."/>
        </authorList>
    </citation>
    <scope>NUCLEOTIDE SEQUENCE [LARGE SCALE GENOMIC DNA]</scope>
    <source>
        <strain evidence="2 3">DSM 45394</strain>
    </source>
</reference>
<dbReference type="Proteomes" id="UP000193866">
    <property type="component" value="Unassembled WGS sequence"/>
</dbReference>
<dbReference type="OrthoDB" id="9802752at2"/>
<dbReference type="InterPro" id="IPR006440">
    <property type="entry name" value="Doc"/>
</dbReference>
<dbReference type="InterPro" id="IPR036597">
    <property type="entry name" value="Fido-like_dom_sf"/>
</dbReference>
<dbReference type="PANTHER" id="PTHR39426">
    <property type="entry name" value="HOMOLOGY TO DEATH-ON-CURING PROTEIN OF PHAGE P1"/>
    <property type="match status" value="1"/>
</dbReference>
<evidence type="ECO:0000259" key="1">
    <source>
        <dbReference type="PROSITE" id="PS51459"/>
    </source>
</evidence>
<dbReference type="Gene3D" id="1.20.120.1870">
    <property type="entry name" value="Fic/DOC protein, Fido domain"/>
    <property type="match status" value="1"/>
</dbReference>
<name>A0A1X1YBY1_9MYCO</name>
<evidence type="ECO:0000313" key="3">
    <source>
        <dbReference type="Proteomes" id="UP000193866"/>
    </source>
</evidence>
<dbReference type="PANTHER" id="PTHR39426:SF1">
    <property type="entry name" value="HOMOLOGY TO DEATH-ON-CURING PROTEIN OF PHAGE P1"/>
    <property type="match status" value="1"/>
</dbReference>
<evidence type="ECO:0000313" key="2">
    <source>
        <dbReference type="EMBL" id="ORW08541.1"/>
    </source>
</evidence>
<dbReference type="EMBL" id="LQPG01000035">
    <property type="protein sequence ID" value="ORW08541.1"/>
    <property type="molecule type" value="Genomic_DNA"/>
</dbReference>
<dbReference type="GO" id="GO:0016301">
    <property type="term" value="F:kinase activity"/>
    <property type="evidence" value="ECO:0007669"/>
    <property type="project" value="InterPro"/>
</dbReference>
<organism evidence="2 3">
    <name type="scientific">Mycolicibacter longobardus</name>
    <dbReference type="NCBI Taxonomy" id="1108812"/>
    <lineage>
        <taxon>Bacteria</taxon>
        <taxon>Bacillati</taxon>
        <taxon>Actinomycetota</taxon>
        <taxon>Actinomycetes</taxon>
        <taxon>Mycobacteriales</taxon>
        <taxon>Mycobacteriaceae</taxon>
        <taxon>Mycolicibacter</taxon>
    </lineage>
</organism>
<dbReference type="InterPro" id="IPR053737">
    <property type="entry name" value="Type_II_TA_Toxin"/>
</dbReference>
<proteinExistence type="predicted"/>
<gene>
    <name evidence="2" type="ORF">AWC16_19275</name>
</gene>
<comment type="caution">
    <text evidence="2">The sequence shown here is derived from an EMBL/GenBank/DDBJ whole genome shotgun (WGS) entry which is preliminary data.</text>
</comment>
<dbReference type="PROSITE" id="PS51459">
    <property type="entry name" value="FIDO"/>
    <property type="match status" value="1"/>
</dbReference>
<keyword evidence="3" id="KW-1185">Reference proteome</keyword>
<dbReference type="SUPFAM" id="SSF140931">
    <property type="entry name" value="Fic-like"/>
    <property type="match status" value="1"/>
</dbReference>
<dbReference type="Pfam" id="PF02661">
    <property type="entry name" value="Fic"/>
    <property type="match status" value="1"/>
</dbReference>
<feature type="domain" description="Fido" evidence="1">
    <location>
        <begin position="6"/>
        <end position="122"/>
    </location>
</feature>